<name>A0A8S1L5Z8_9CILI</name>
<reference evidence="1" key="1">
    <citation type="submission" date="2021-01" db="EMBL/GenBank/DDBJ databases">
        <authorList>
            <consortium name="Genoscope - CEA"/>
            <person name="William W."/>
        </authorList>
    </citation>
    <scope>NUCLEOTIDE SEQUENCE</scope>
</reference>
<evidence type="ECO:0000313" key="1">
    <source>
        <dbReference type="EMBL" id="CAD8063298.1"/>
    </source>
</evidence>
<keyword evidence="2" id="KW-1185">Reference proteome</keyword>
<dbReference type="AlphaFoldDB" id="A0A8S1L5Z8"/>
<comment type="caution">
    <text evidence="1">The sequence shown here is derived from an EMBL/GenBank/DDBJ whole genome shotgun (WGS) entry which is preliminary data.</text>
</comment>
<accession>A0A8S1L5Z8</accession>
<organism evidence="1 2">
    <name type="scientific">Paramecium sonneborni</name>
    <dbReference type="NCBI Taxonomy" id="65129"/>
    <lineage>
        <taxon>Eukaryota</taxon>
        <taxon>Sar</taxon>
        <taxon>Alveolata</taxon>
        <taxon>Ciliophora</taxon>
        <taxon>Intramacronucleata</taxon>
        <taxon>Oligohymenophorea</taxon>
        <taxon>Peniculida</taxon>
        <taxon>Parameciidae</taxon>
        <taxon>Paramecium</taxon>
    </lineage>
</organism>
<dbReference type="Proteomes" id="UP000692954">
    <property type="component" value="Unassembled WGS sequence"/>
</dbReference>
<evidence type="ECO:0000313" key="2">
    <source>
        <dbReference type="Proteomes" id="UP000692954"/>
    </source>
</evidence>
<dbReference type="EMBL" id="CAJJDN010000017">
    <property type="protein sequence ID" value="CAD8063298.1"/>
    <property type="molecule type" value="Genomic_DNA"/>
</dbReference>
<gene>
    <name evidence="1" type="ORF">PSON_ATCC_30995.1.T0170338</name>
</gene>
<sequence>MQLRNLRHLLHQRTKELKTISDQIQNNFSFRQQIKLKLRLRKRIKIQRTVDYRYIIEISKFGIKQYDINDLDLEEKKKLLRILFSKMNQGVPPINWKSQLGHVHIKIKIN</sequence>
<protein>
    <submittedName>
        <fullName evidence="1">Uncharacterized protein</fullName>
    </submittedName>
</protein>
<proteinExistence type="predicted"/>